<dbReference type="RefSeq" id="WP_051862305.1">
    <property type="nucleotide sequence ID" value="NZ_JBHSPX010000008.1"/>
</dbReference>
<comment type="caution">
    <text evidence="3">The sequence shown here is derived from an EMBL/GenBank/DDBJ whole genome shotgun (WGS) entry which is preliminary data.</text>
</comment>
<gene>
    <name evidence="3" type="ORF">ACFP4F_30300</name>
</gene>
<keyword evidence="4" id="KW-1185">Reference proteome</keyword>
<feature type="compositionally biased region" description="Acidic residues" evidence="1">
    <location>
        <begin position="34"/>
        <end position="43"/>
    </location>
</feature>
<evidence type="ECO:0000256" key="1">
    <source>
        <dbReference type="SAM" id="MobiDB-lite"/>
    </source>
</evidence>
<dbReference type="NCBIfam" id="NF041121">
    <property type="entry name" value="SAV_2336_NTERM"/>
    <property type="match status" value="1"/>
</dbReference>
<feature type="compositionally biased region" description="Acidic residues" evidence="1">
    <location>
        <begin position="53"/>
        <end position="64"/>
    </location>
</feature>
<reference evidence="4" key="1">
    <citation type="journal article" date="2019" name="Int. J. Syst. Evol. Microbiol.">
        <title>The Global Catalogue of Microorganisms (GCM) 10K type strain sequencing project: providing services to taxonomists for standard genome sequencing and annotation.</title>
        <authorList>
            <consortium name="The Broad Institute Genomics Platform"/>
            <consortium name="The Broad Institute Genome Sequencing Center for Infectious Disease"/>
            <person name="Wu L."/>
            <person name="Ma J."/>
        </authorList>
    </citation>
    <scope>NUCLEOTIDE SEQUENCE [LARGE SCALE GENOMIC DNA]</scope>
    <source>
        <strain evidence="4">CGMCC 1.15180</strain>
    </source>
</reference>
<evidence type="ECO:0000259" key="2">
    <source>
        <dbReference type="SMART" id="SM00382"/>
    </source>
</evidence>
<dbReference type="InterPro" id="IPR027417">
    <property type="entry name" value="P-loop_NTPase"/>
</dbReference>
<name>A0ABW1MUR3_9ACTN</name>
<dbReference type="InterPro" id="IPR047738">
    <property type="entry name" value="SAV_2336-like_N"/>
</dbReference>
<dbReference type="Proteomes" id="UP001596139">
    <property type="component" value="Unassembled WGS sequence"/>
</dbReference>
<organism evidence="3 4">
    <name type="scientific">Streptomyces ochraceiscleroticus</name>
    <dbReference type="NCBI Taxonomy" id="47761"/>
    <lineage>
        <taxon>Bacteria</taxon>
        <taxon>Bacillati</taxon>
        <taxon>Actinomycetota</taxon>
        <taxon>Actinomycetes</taxon>
        <taxon>Kitasatosporales</taxon>
        <taxon>Streptomycetaceae</taxon>
        <taxon>Streptomyces</taxon>
    </lineage>
</organism>
<evidence type="ECO:0000313" key="4">
    <source>
        <dbReference type="Proteomes" id="UP001596139"/>
    </source>
</evidence>
<accession>A0ABW1MUR3</accession>
<dbReference type="InterPro" id="IPR003593">
    <property type="entry name" value="AAA+_ATPase"/>
</dbReference>
<proteinExistence type="predicted"/>
<protein>
    <submittedName>
        <fullName evidence="3">SAV_2336 N-terminal domain-related protein</fullName>
    </submittedName>
</protein>
<evidence type="ECO:0000313" key="3">
    <source>
        <dbReference type="EMBL" id="MFC6066809.1"/>
    </source>
</evidence>
<sequence>MPERARRILGDSGVELSPQELLDALWLATRLPVPEEEAAEPDPEPGNGTAPPEPDDSSELEAPDGEPVLPSRSPGREARPQAPARAPRRPDAGHGLHGGSLRTTSPERDGGRPAVSVRAPEGKAVTDALALSRALRPLQQQRPSPVRTEVDEAATVDAMAETGLPDVAILPARERWLDLALVIDDGTSMLLWQRLCGELRGVLERLGAFRDVRVYGLHTRGGGRPALRSSPFGDGPANGDPAVLADPSGATMVLVVTDGIGSAWRGGRMAEVLAGWGRCGPTAVLQVLPPQLWKGSGVRADRWEVTTRGRASANATWQVTASGLPPELASFRGVPVPVLAPRPASVAEWARLVASPGGTAVLPLLRTAPAAAGDLGEDLAATPPPPPGTDAATAAVLRFRDTVSPEAYRLAAHLAALAPVSVPAMRLVQESVSWPAETAHLAEVFSGGLLRAVPPPAAHDVPERLRQFDFPAATKAILFDTVPTAELLETGLTVGRRMDELVGRSPDFPAWISHPAGPDRLPDHARAFAWVNDALLVRLGIGRAEAAGPRRTATAELPVAARIAAPRTTAAGRAPVPGVLPGPRVLDGGSPAPWPAAAAPNGARGEKLLKAAVLDALHRDPYAHSELPAYLFLGPPGGGKTTLLRQLSARAQELDAPLAWLDLDSAYSSITEVALEAARQFHRDAARHSALTFPAFAGLLTAFALAPAPRAIRELAESARGVLGRFPLGDVPSTVRAGLQSSLEALGDAPPPPGVGAVLRLAGEPRLRLRHLERALAGIARRSSGSARDLLRYLRRQLAGRPDEAGIMDEVLLRALLSDLRTAYGSGTPHRRSTNCLLLLDNADCAVGEEFLQGLAHARALDSGVTPAWDPLLAVATAGTVPRQVDPEQLAGPDLRFQLTHWRLTHRQENRTADDLVVAQLGGLSLAEVTELAAETLGGTRGLPRPPVARPAAWLGRLVHDVTRGHPGAVAALLDALPRFPADTDWAYRLRRLLTPAGPLPEGTGWDFAGDLLHTLLRDVPEEVRELLPRAAAAVDLDHAFTAWGLWGDADERAQGALAHFRTHGLLTPPVQDGQTDQLHPLLRHLLLRELAGRPETGAFTWRHAHDALRLRARDHGQGAVAAHHALALGDLPVAAEYLSRLFERTTDRAARSEAFDLVRRAPVRDYVLFSDDSPVRRYHRLVRPLAQDGPPAAMARALAAAWLGPEPARSASGRVRADAQPGRPYFDPLTDPYGILVPALSEALTALDRHYPGDWGTSRAALYGTDD</sequence>
<feature type="domain" description="AAA+ ATPase" evidence="2">
    <location>
        <begin position="626"/>
        <end position="992"/>
    </location>
</feature>
<dbReference type="SUPFAM" id="SSF52540">
    <property type="entry name" value="P-loop containing nucleoside triphosphate hydrolases"/>
    <property type="match status" value="1"/>
</dbReference>
<dbReference type="SMART" id="SM00382">
    <property type="entry name" value="AAA"/>
    <property type="match status" value="1"/>
</dbReference>
<dbReference type="EMBL" id="JBHSPX010000008">
    <property type="protein sequence ID" value="MFC6066809.1"/>
    <property type="molecule type" value="Genomic_DNA"/>
</dbReference>
<feature type="region of interest" description="Disordered" evidence="1">
    <location>
        <begin position="27"/>
        <end position="122"/>
    </location>
</feature>